<name>A0AAV0ZA13_VICFA</name>
<dbReference type="EMBL" id="OX451735">
    <property type="protein sequence ID" value="CAI8594108.1"/>
    <property type="molecule type" value="Genomic_DNA"/>
</dbReference>
<reference evidence="4 5" key="1">
    <citation type="submission" date="2023-01" db="EMBL/GenBank/DDBJ databases">
        <authorList>
            <person name="Kreplak J."/>
        </authorList>
    </citation>
    <scope>NUCLEOTIDE SEQUENCE [LARGE SCALE GENOMIC DNA]</scope>
</reference>
<feature type="chain" id="PRO_5043348106" description="GPI-anchored protein LLG1-like domain-containing protein" evidence="2">
    <location>
        <begin position="21"/>
        <end position="162"/>
    </location>
</feature>
<dbReference type="PANTHER" id="PTHR31533:SF35">
    <property type="entry name" value="GPI-ANCHORED PROTEIN LLG2-RELATED"/>
    <property type="match status" value="1"/>
</dbReference>
<feature type="transmembrane region" description="Helical" evidence="1">
    <location>
        <begin position="30"/>
        <end position="48"/>
    </location>
</feature>
<keyword evidence="2" id="KW-0732">Signal</keyword>
<keyword evidence="5" id="KW-1185">Reference proteome</keyword>
<evidence type="ECO:0000259" key="3">
    <source>
        <dbReference type="Pfam" id="PF26578"/>
    </source>
</evidence>
<evidence type="ECO:0000313" key="5">
    <source>
        <dbReference type="Proteomes" id="UP001157006"/>
    </source>
</evidence>
<evidence type="ECO:0000256" key="1">
    <source>
        <dbReference type="SAM" id="Phobius"/>
    </source>
</evidence>
<sequence>MKCLLLLILILGSLFSSTMAFSTCFFHFKVSYAFFSSFLYFFLLMTLATSSPFLSDDIFEYDTFTSRALLQTIKACEVDFENENYTIIISQCKGPRYPPKACCEAFKQFACPFADEINDLTTNCATTMFTYIIACGKYPPGLFAHECREGKKGFFGFYFLSI</sequence>
<accession>A0AAV0ZA13</accession>
<dbReference type="InterPro" id="IPR039307">
    <property type="entry name" value="LORELEI-like"/>
</dbReference>
<dbReference type="AlphaFoldDB" id="A0AAV0ZA13"/>
<gene>
    <name evidence="4" type="ORF">VFH_I124520</name>
</gene>
<feature type="domain" description="GPI-anchored protein LLG1-like" evidence="3">
    <location>
        <begin position="78"/>
        <end position="153"/>
    </location>
</feature>
<dbReference type="Pfam" id="PF26578">
    <property type="entry name" value="LLG1"/>
    <property type="match status" value="1"/>
</dbReference>
<protein>
    <recommendedName>
        <fullName evidence="3">GPI-anchored protein LLG1-like domain-containing protein</fullName>
    </recommendedName>
</protein>
<keyword evidence="1" id="KW-0472">Membrane</keyword>
<keyword evidence="1" id="KW-1133">Transmembrane helix</keyword>
<feature type="signal peptide" evidence="2">
    <location>
        <begin position="1"/>
        <end position="20"/>
    </location>
</feature>
<evidence type="ECO:0000256" key="2">
    <source>
        <dbReference type="SAM" id="SignalP"/>
    </source>
</evidence>
<evidence type="ECO:0000313" key="4">
    <source>
        <dbReference type="EMBL" id="CAI8594108.1"/>
    </source>
</evidence>
<proteinExistence type="predicted"/>
<dbReference type="InterPro" id="IPR058888">
    <property type="entry name" value="LLG1-like"/>
</dbReference>
<dbReference type="PANTHER" id="PTHR31533">
    <property type="entry name" value="GPI-ANCHORED PROTEIN LLG1-RELATED-RELATED"/>
    <property type="match status" value="1"/>
</dbReference>
<keyword evidence="1" id="KW-0812">Transmembrane</keyword>
<dbReference type="Proteomes" id="UP001157006">
    <property type="component" value="Chromosome 1S"/>
</dbReference>
<organism evidence="4 5">
    <name type="scientific">Vicia faba</name>
    <name type="common">Broad bean</name>
    <name type="synonym">Faba vulgaris</name>
    <dbReference type="NCBI Taxonomy" id="3906"/>
    <lineage>
        <taxon>Eukaryota</taxon>
        <taxon>Viridiplantae</taxon>
        <taxon>Streptophyta</taxon>
        <taxon>Embryophyta</taxon>
        <taxon>Tracheophyta</taxon>
        <taxon>Spermatophyta</taxon>
        <taxon>Magnoliopsida</taxon>
        <taxon>eudicotyledons</taxon>
        <taxon>Gunneridae</taxon>
        <taxon>Pentapetalae</taxon>
        <taxon>rosids</taxon>
        <taxon>fabids</taxon>
        <taxon>Fabales</taxon>
        <taxon>Fabaceae</taxon>
        <taxon>Papilionoideae</taxon>
        <taxon>50 kb inversion clade</taxon>
        <taxon>NPAAA clade</taxon>
        <taxon>Hologalegina</taxon>
        <taxon>IRL clade</taxon>
        <taxon>Fabeae</taxon>
        <taxon>Vicia</taxon>
    </lineage>
</organism>